<gene>
    <name evidence="2" type="ORF">F542_20150</name>
</gene>
<organism evidence="2 3">
    <name type="scientific">Bibersteinia trehalosi USDA-ARS-USMARC-188</name>
    <dbReference type="NCBI Taxonomy" id="1263829"/>
    <lineage>
        <taxon>Bacteria</taxon>
        <taxon>Pseudomonadati</taxon>
        <taxon>Pseudomonadota</taxon>
        <taxon>Gammaproteobacteria</taxon>
        <taxon>Pasteurellales</taxon>
        <taxon>Pasteurellaceae</taxon>
        <taxon>Bibersteinia</taxon>
    </lineage>
</organism>
<dbReference type="AlphaFoldDB" id="A0A4V7ICH0"/>
<evidence type="ECO:0000256" key="1">
    <source>
        <dbReference type="SAM" id="Phobius"/>
    </source>
</evidence>
<evidence type="ECO:0000313" key="2">
    <source>
        <dbReference type="EMBL" id="AHG82724.1"/>
    </source>
</evidence>
<keyword evidence="1" id="KW-1133">Transmembrane helix</keyword>
<dbReference type="InterPro" id="IPR018723">
    <property type="entry name" value="DUF2254_membrane"/>
</dbReference>
<evidence type="ECO:0008006" key="4">
    <source>
        <dbReference type="Google" id="ProtNLM"/>
    </source>
</evidence>
<feature type="transmembrane region" description="Helical" evidence="1">
    <location>
        <begin position="6"/>
        <end position="27"/>
    </location>
</feature>
<feature type="transmembrane region" description="Helical" evidence="1">
    <location>
        <begin position="154"/>
        <end position="175"/>
    </location>
</feature>
<dbReference type="Pfam" id="PF10011">
    <property type="entry name" value="DUF2254"/>
    <property type="match status" value="1"/>
</dbReference>
<evidence type="ECO:0000313" key="3">
    <source>
        <dbReference type="Proteomes" id="UP000019091"/>
    </source>
</evidence>
<reference evidence="2 3" key="1">
    <citation type="journal article" date="2014" name="Genome Announc.">
        <title>Complete Closed Genome Sequences of Three Bibersteinia trehalosi Nasopharyngeal Isolates from Cattle with Shipping Fever.</title>
        <authorList>
            <person name="Harhay G.P."/>
            <person name="McVey D.S."/>
            <person name="Koren S."/>
            <person name="Phillippy A.M."/>
            <person name="Bono J."/>
            <person name="Harhay D.M."/>
            <person name="Clawson M.L."/>
            <person name="Heaton M.P."/>
            <person name="Chitko-McKown C.G."/>
            <person name="Korlach J."/>
            <person name="Smith T.P."/>
        </authorList>
    </citation>
    <scope>NUCLEOTIDE SEQUENCE [LARGE SCALE GENOMIC DNA]</scope>
    <source>
        <strain evidence="2 3">USDA-ARS-USMARC-188</strain>
    </source>
</reference>
<protein>
    <recommendedName>
        <fullName evidence="4">DUF2254 domain-containing protein</fullName>
    </recommendedName>
</protein>
<dbReference type="KEGG" id="btre:F542_20150"/>
<keyword evidence="1" id="KW-0472">Membrane</keyword>
<dbReference type="EMBL" id="CP006954">
    <property type="protein sequence ID" value="AHG82724.1"/>
    <property type="molecule type" value="Genomic_DNA"/>
</dbReference>
<accession>A0A4V7ICH0</accession>
<proteinExistence type="predicted"/>
<feature type="transmembrane region" description="Helical" evidence="1">
    <location>
        <begin position="81"/>
        <end position="104"/>
    </location>
</feature>
<feature type="transmembrane region" description="Helical" evidence="1">
    <location>
        <begin position="39"/>
        <end position="61"/>
    </location>
</feature>
<keyword evidence="1" id="KW-0812">Transmembrane</keyword>
<sequence length="434" mass="48264">MLFLLTWHRMLALTHILFGITMLYRWLILLREPSKRLGLSALYATCFAIGFAFAARLAGIFLPANIFPDIRLETLEGLLNIISSTMFAVSTFALSIMVSAFASASSSATPRATHLVIDDAPSRRTIASFISAFIYAVIAKTALGMDFYEQNGRFVLFLCTILVLAYVIITLISWVSTLSQLGRLGHTLDKIHSATATALQQYRQNPAQETAWQGSLSENAIAIYADQMGYLTHINLASLQALAEQQASHMHICVRAGELITPSSILVKTETADQELADKIRHCFIIAKERSFDQDPNWGFIVFSEVAQRALSPAVNDPGTALKVLLHTAQLLITPYEAKNNRKFTRLSIVPLDFESVIDDCYSPICRDGGAQLEVQIVLQKSLATIWQHCPEPALALQAKIQAENYLERAKTQLTFTQDREKLVKKHQELFGKA</sequence>
<dbReference type="Proteomes" id="UP000019091">
    <property type="component" value="Chromosome"/>
</dbReference>
<name>A0A4V7ICH0_BIBTR</name>